<proteinExistence type="predicted"/>
<keyword evidence="2" id="KW-1185">Reference proteome</keyword>
<dbReference type="AlphaFoldDB" id="A0A023B5R2"/>
<dbReference type="VEuPathDB" id="CryptoDB:GNI_087930"/>
<dbReference type="RefSeq" id="XP_011130726.1">
    <property type="nucleotide sequence ID" value="XM_011132424.1"/>
</dbReference>
<dbReference type="eggNOG" id="ENOG502SPPU">
    <property type="taxonomic scope" value="Eukaryota"/>
</dbReference>
<gene>
    <name evidence="1" type="ORF">GNI_087930</name>
</gene>
<dbReference type="Proteomes" id="UP000019763">
    <property type="component" value="Unassembled WGS sequence"/>
</dbReference>
<protein>
    <submittedName>
        <fullName evidence="1">Uncharacterized protein</fullName>
    </submittedName>
</protein>
<dbReference type="GeneID" id="22913138"/>
<reference evidence="1" key="1">
    <citation type="submission" date="2013-12" db="EMBL/GenBank/DDBJ databases">
        <authorList>
            <person name="Omoto C.K."/>
            <person name="Sibley D."/>
            <person name="Venepally P."/>
            <person name="Hadjithomas M."/>
            <person name="Karamycheva S."/>
            <person name="Brunk B."/>
            <person name="Roos D."/>
            <person name="Caler E."/>
            <person name="Lorenzi H."/>
        </authorList>
    </citation>
    <scope>NUCLEOTIDE SEQUENCE</scope>
</reference>
<sequence length="1122" mass="128790">MEWILSPQNGGSVVDAGTIGLPPASGTGMDLANAGGQAVKRCATESSCDASRPKRMCLESAISFLDQTSEMSDDAVAKIDWIVAETLDEWHEGDDVIAEIDRIIEDMLAGHPGARFESSTVGNSTALQRYSVGLDMGDSVGANVNKGIQMIFPEEEGLFVDARCLVWAYDILSHGWWHLVPFQVKKPVSVFGLARKAVEWEEARKANPALRANAILGIWCYRIPHNIVPSWNAVMLSDWLRERRSVNDVGFGSQAQDKKHRGWFIPLSQVNAALLDLLTSWPVDPNCSYWITENIQRWWNRYRKQINNNSQRVPTVTLLQFEKLVLKMLGDLQLPLERVPKELRRAQRRQRIRERATGLEMRNPRDASFIQVIMSDLPPQHLVNISGDKFQIVTDGETDLRIPPRYLVWAYDILNHDWCGVVLEAILSPGLSVFQLAQKAWEWESNGGSLYTLSSSCYTCGEDGRKHPATESCERCEEPWNPEEFWEWLRSRHFENIYDQNNYDQNNYDRVEESRKVAIRFSSQSVGKLHRDGLSKIIDEIGFDIPAGREDSRFQMCDVSVEKFMPTFGFTSLSGRFASWWMAPCSTVFKKSSDGFCRWEHERLMVPRVSSTKLVAPITVCPMVCDTTEVQSRCEVVNGSSEINTCVGINESIPAFDITFPQEKEFRIAARYLVWAFDILHRGWWHLVPFEVTKPISVFGLARMAVEWDIRTKDNPTLKTNGTLEAGCYRAFAYDHDWDVLRFSDWVKWTRNPDDVATGDLSRDKNRQRAVYIPSNIVKTELYDLMDRWPVTELESTRFADTLSRWRGRYDYRMKGGVRDSSPRSACISFRQFEALVVRTLGDLRVPLTKVSREFRKSQRRQRISERLVALKGSLTGTDPGYASFITNDSPPPHLLDISGNKFRVVTDAEAELRVEPRYLVWAYDTLRHGRRGAIPEPLLSLGLSVFGLAQKASEWEADNERIYILSGSCYNCGERCKLHSQKESCERCEGPWNPEEFWEWLRSRHFEHLCDQLQNADQMGDFTQSTHSSYKVGGVYDVIEDIGFDLPPANDEPKIKLNDRDFNRFTTQKHPLSFETKKIHRSLASRFRQWLRLSKAGEFSHEGIDRWQLERLVVHKLRSLH</sequence>
<accession>A0A023B5R2</accession>
<dbReference type="EMBL" id="AFNH02000660">
    <property type="protein sequence ID" value="EZG62557.1"/>
    <property type="molecule type" value="Genomic_DNA"/>
</dbReference>
<name>A0A023B5R2_GRENI</name>
<comment type="caution">
    <text evidence="1">The sequence shown here is derived from an EMBL/GenBank/DDBJ whole genome shotgun (WGS) entry which is preliminary data.</text>
</comment>
<evidence type="ECO:0000313" key="2">
    <source>
        <dbReference type="Proteomes" id="UP000019763"/>
    </source>
</evidence>
<evidence type="ECO:0000313" key="1">
    <source>
        <dbReference type="EMBL" id="EZG62557.1"/>
    </source>
</evidence>
<organism evidence="1 2">
    <name type="scientific">Gregarina niphandrodes</name>
    <name type="common">Septate eugregarine</name>
    <dbReference type="NCBI Taxonomy" id="110365"/>
    <lineage>
        <taxon>Eukaryota</taxon>
        <taxon>Sar</taxon>
        <taxon>Alveolata</taxon>
        <taxon>Apicomplexa</taxon>
        <taxon>Conoidasida</taxon>
        <taxon>Gregarinasina</taxon>
        <taxon>Eugregarinorida</taxon>
        <taxon>Gregarinidae</taxon>
        <taxon>Gregarina</taxon>
    </lineage>
</organism>